<dbReference type="PROSITE" id="PS01124">
    <property type="entry name" value="HTH_ARAC_FAMILY_2"/>
    <property type="match status" value="1"/>
</dbReference>
<organism evidence="5 6">
    <name type="scientific">Siphonobacter aquaeclarae</name>
    <dbReference type="NCBI Taxonomy" id="563176"/>
    <lineage>
        <taxon>Bacteria</taxon>
        <taxon>Pseudomonadati</taxon>
        <taxon>Bacteroidota</taxon>
        <taxon>Cytophagia</taxon>
        <taxon>Cytophagales</taxon>
        <taxon>Cytophagaceae</taxon>
        <taxon>Siphonobacter</taxon>
    </lineage>
</organism>
<dbReference type="Proteomes" id="UP000198901">
    <property type="component" value="Unassembled WGS sequence"/>
</dbReference>
<dbReference type="InterPro" id="IPR020449">
    <property type="entry name" value="Tscrpt_reg_AraC-type_HTH"/>
</dbReference>
<dbReference type="PANTHER" id="PTHR43280:SF32">
    <property type="entry name" value="TRANSCRIPTIONAL REGULATORY PROTEIN"/>
    <property type="match status" value="1"/>
</dbReference>
<gene>
    <name evidence="5" type="ORF">SAMN04488090_2783</name>
</gene>
<keyword evidence="1" id="KW-0805">Transcription regulation</keyword>
<protein>
    <submittedName>
        <fullName evidence="5">AraC-type DNA-binding protein</fullName>
    </submittedName>
</protein>
<dbReference type="SMART" id="SM00342">
    <property type="entry name" value="HTH_ARAC"/>
    <property type="match status" value="1"/>
</dbReference>
<dbReference type="PRINTS" id="PR00032">
    <property type="entry name" value="HTHARAC"/>
</dbReference>
<dbReference type="GO" id="GO:0003700">
    <property type="term" value="F:DNA-binding transcription factor activity"/>
    <property type="evidence" value="ECO:0007669"/>
    <property type="project" value="InterPro"/>
</dbReference>
<evidence type="ECO:0000256" key="1">
    <source>
        <dbReference type="ARBA" id="ARBA00023015"/>
    </source>
</evidence>
<dbReference type="SUPFAM" id="SSF51215">
    <property type="entry name" value="Regulatory protein AraC"/>
    <property type="match status" value="1"/>
</dbReference>
<dbReference type="InterPro" id="IPR003313">
    <property type="entry name" value="AraC-bd"/>
</dbReference>
<evidence type="ECO:0000256" key="2">
    <source>
        <dbReference type="ARBA" id="ARBA00023125"/>
    </source>
</evidence>
<feature type="domain" description="HTH araC/xylS-type" evidence="4">
    <location>
        <begin position="179"/>
        <end position="277"/>
    </location>
</feature>
<evidence type="ECO:0000256" key="3">
    <source>
        <dbReference type="ARBA" id="ARBA00023163"/>
    </source>
</evidence>
<name>A0A1G9R7U2_9BACT</name>
<evidence type="ECO:0000313" key="6">
    <source>
        <dbReference type="Proteomes" id="UP000198901"/>
    </source>
</evidence>
<keyword evidence="6" id="KW-1185">Reference proteome</keyword>
<sequence>MQPTDHLPTLAITAFQSETQPDCLFSFHELSGSRHFDKPHKHDFFLFLLVENGSGTHTIDFTDHTTAPGQLHLLFPGQVHTWAFGEDLVAWQLMIRREAFETLDLPVIPYRRHPVFGLSPETFALLRAELMAVREELLRQPVSSEIVLLRCRLIARLIGREAEQRFEELSVYRMTPVLLRYQSLVDSRFREEKTVAFYAEQLGLTANYLTILCRKYLGVTALSVIRSRIVLEARRLLQTTDLSVKEITFALGFEDAANFSHFFKSQTGLTPREFREQ</sequence>
<dbReference type="PANTHER" id="PTHR43280">
    <property type="entry name" value="ARAC-FAMILY TRANSCRIPTIONAL REGULATOR"/>
    <property type="match status" value="1"/>
</dbReference>
<reference evidence="5 6" key="1">
    <citation type="submission" date="2016-10" db="EMBL/GenBank/DDBJ databases">
        <authorList>
            <person name="de Groot N.N."/>
        </authorList>
    </citation>
    <scope>NUCLEOTIDE SEQUENCE [LARGE SCALE GENOMIC DNA]</scope>
    <source>
        <strain evidence="5 6">DSM 21668</strain>
    </source>
</reference>
<dbReference type="InterPro" id="IPR009057">
    <property type="entry name" value="Homeodomain-like_sf"/>
</dbReference>
<dbReference type="InterPro" id="IPR018060">
    <property type="entry name" value="HTH_AraC"/>
</dbReference>
<dbReference type="GO" id="GO:0043565">
    <property type="term" value="F:sequence-specific DNA binding"/>
    <property type="evidence" value="ECO:0007669"/>
    <property type="project" value="InterPro"/>
</dbReference>
<dbReference type="Gene3D" id="1.10.10.60">
    <property type="entry name" value="Homeodomain-like"/>
    <property type="match status" value="1"/>
</dbReference>
<dbReference type="OrthoDB" id="9793451at2"/>
<dbReference type="AlphaFoldDB" id="A0A1G9R7U2"/>
<evidence type="ECO:0000313" key="5">
    <source>
        <dbReference type="EMBL" id="SDM19372.1"/>
    </source>
</evidence>
<dbReference type="Pfam" id="PF02311">
    <property type="entry name" value="AraC_binding"/>
    <property type="match status" value="1"/>
</dbReference>
<proteinExistence type="predicted"/>
<dbReference type="RefSeq" id="WP_093203225.1">
    <property type="nucleotide sequence ID" value="NZ_FNGS01000005.1"/>
</dbReference>
<accession>A0A1G9R7U2</accession>
<evidence type="ECO:0000259" key="4">
    <source>
        <dbReference type="PROSITE" id="PS01124"/>
    </source>
</evidence>
<keyword evidence="2 5" id="KW-0238">DNA-binding</keyword>
<dbReference type="Pfam" id="PF12833">
    <property type="entry name" value="HTH_18"/>
    <property type="match status" value="1"/>
</dbReference>
<dbReference type="SUPFAM" id="SSF46689">
    <property type="entry name" value="Homeodomain-like"/>
    <property type="match status" value="1"/>
</dbReference>
<keyword evidence="3" id="KW-0804">Transcription</keyword>
<dbReference type="EMBL" id="FNGS01000005">
    <property type="protein sequence ID" value="SDM19372.1"/>
    <property type="molecule type" value="Genomic_DNA"/>
</dbReference>
<dbReference type="InterPro" id="IPR037923">
    <property type="entry name" value="HTH-like"/>
</dbReference>
<dbReference type="STRING" id="563176.SAMN04488090_2783"/>